<evidence type="ECO:0000313" key="3">
    <source>
        <dbReference type="Proteomes" id="UP001492380"/>
    </source>
</evidence>
<protein>
    <submittedName>
        <fullName evidence="2">Uncharacterized protein</fullName>
    </submittedName>
</protein>
<organism evidence="2 3">
    <name type="scientific">Phyllosticta capitalensis</name>
    <dbReference type="NCBI Taxonomy" id="121624"/>
    <lineage>
        <taxon>Eukaryota</taxon>
        <taxon>Fungi</taxon>
        <taxon>Dikarya</taxon>
        <taxon>Ascomycota</taxon>
        <taxon>Pezizomycotina</taxon>
        <taxon>Dothideomycetes</taxon>
        <taxon>Dothideomycetes incertae sedis</taxon>
        <taxon>Botryosphaeriales</taxon>
        <taxon>Phyllostictaceae</taxon>
        <taxon>Phyllosticta</taxon>
    </lineage>
</organism>
<reference evidence="2 3" key="1">
    <citation type="submission" date="2024-04" db="EMBL/GenBank/DDBJ databases">
        <title>Phyllosticta paracitricarpa is synonymous to the EU quarantine fungus P. citricarpa based on phylogenomic analyses.</title>
        <authorList>
            <consortium name="Lawrence Berkeley National Laboratory"/>
            <person name="Van Ingen-Buijs V.A."/>
            <person name="Van Westerhoven A.C."/>
            <person name="Haridas S."/>
            <person name="Skiadas P."/>
            <person name="Martin F."/>
            <person name="Groenewald J.Z."/>
            <person name="Crous P.W."/>
            <person name="Seidl M.F."/>
        </authorList>
    </citation>
    <scope>NUCLEOTIDE SEQUENCE [LARGE SCALE GENOMIC DNA]</scope>
    <source>
        <strain evidence="2 3">CBS 123374</strain>
    </source>
</reference>
<proteinExistence type="predicted"/>
<evidence type="ECO:0000256" key="1">
    <source>
        <dbReference type="SAM" id="MobiDB-lite"/>
    </source>
</evidence>
<comment type="caution">
    <text evidence="2">The sequence shown here is derived from an EMBL/GenBank/DDBJ whole genome shotgun (WGS) entry which is preliminary data.</text>
</comment>
<sequence length="285" mass="32317">MSVLVLYMHTHHHQPRIPNLRPPARLPVRKQASPPRVAMCVWCRMRPCIRSASRIELPTDPAYMYVLYLLTYPPHRPRYSTKCTSAPRAASAGKHEKRRGKKKKEKEKLSVRHLSTRMGTCRNKVPPYMTPLPSSNNRKPALLDAHIHTKPPTYVPSTFKHLLSRAPVRRRLPCPALPCPALPCPALPCSMRYGHGSIHTYLAPRTYCRVHTARYSGGTRHCAHCITTNNRFRCCVQLAGWPASHRMDRAPQCTAPHCPLVSTPQSRIFEICWPAHSPVCLPCEG</sequence>
<gene>
    <name evidence="2" type="ORF">HDK90DRAFT_101386</name>
</gene>
<name>A0ABR1Y9U8_9PEZI</name>
<accession>A0ABR1Y9U8</accession>
<dbReference type="EMBL" id="JBBWRZ010000013">
    <property type="protein sequence ID" value="KAK8223728.1"/>
    <property type="molecule type" value="Genomic_DNA"/>
</dbReference>
<keyword evidence="3" id="KW-1185">Reference proteome</keyword>
<feature type="region of interest" description="Disordered" evidence="1">
    <location>
        <begin position="80"/>
        <end position="108"/>
    </location>
</feature>
<feature type="compositionally biased region" description="Basic residues" evidence="1">
    <location>
        <begin position="95"/>
        <end position="105"/>
    </location>
</feature>
<dbReference type="Proteomes" id="UP001492380">
    <property type="component" value="Unassembled WGS sequence"/>
</dbReference>
<evidence type="ECO:0000313" key="2">
    <source>
        <dbReference type="EMBL" id="KAK8223728.1"/>
    </source>
</evidence>